<dbReference type="InterPro" id="IPR017850">
    <property type="entry name" value="Alkaline_phosphatase_core_sf"/>
</dbReference>
<sequence length="120" mass="13769">MPTDLAIDGVDQLDFFLGKQENSNREGFPAYVADRLQAVKWHNWKMHLIWQVNMYDPPVTLPLPRVVNLLTDLKEERDAGVKAGFVTVPMTKLLGEWEASLKKYPPIKMGTFDPYIPPKE</sequence>
<gene>
    <name evidence="1" type="ORF">RBB77_15200</name>
</gene>
<dbReference type="AlphaFoldDB" id="A0AAU7ZML0"/>
<evidence type="ECO:0008006" key="2">
    <source>
        <dbReference type="Google" id="ProtNLM"/>
    </source>
</evidence>
<name>A0AAU7ZML0_9BACT</name>
<dbReference type="RefSeq" id="WP_434557066.1">
    <property type="nucleotide sequence ID" value="NZ_CP132942.1"/>
</dbReference>
<dbReference type="KEGG" id="tpsc:RBB77_15200"/>
<reference evidence="1" key="1">
    <citation type="submission" date="2023-08" db="EMBL/GenBank/DDBJ databases">
        <authorList>
            <person name="Messyasz A."/>
            <person name="Mannisto M.K."/>
            <person name="Kerkhof L.J."/>
            <person name="Haggblom M."/>
        </authorList>
    </citation>
    <scope>NUCLEOTIDE SEQUENCE</scope>
    <source>
        <strain evidence="1">X5P6</strain>
    </source>
</reference>
<dbReference type="SUPFAM" id="SSF53649">
    <property type="entry name" value="Alkaline phosphatase-like"/>
    <property type="match status" value="1"/>
</dbReference>
<reference evidence="1" key="2">
    <citation type="journal article" date="2024" name="Environ. Microbiol.">
        <title>Genome analysis and description of Tunturibacter gen. nov. expands the diversity of Terriglobia in tundra soils.</title>
        <authorList>
            <person name="Messyasz A."/>
            <person name="Mannisto M.K."/>
            <person name="Kerkhof L.J."/>
            <person name="Haggblom M.M."/>
        </authorList>
    </citation>
    <scope>NUCLEOTIDE SEQUENCE</scope>
    <source>
        <strain evidence="1">X5P6</strain>
    </source>
</reference>
<proteinExistence type="predicted"/>
<protein>
    <recommendedName>
        <fullName evidence="2">Ribose-5-phosphate isomerase</fullName>
    </recommendedName>
</protein>
<accession>A0AAU7ZML0</accession>
<evidence type="ECO:0000313" key="1">
    <source>
        <dbReference type="EMBL" id="XCB31790.1"/>
    </source>
</evidence>
<dbReference type="EMBL" id="CP132942">
    <property type="protein sequence ID" value="XCB31790.1"/>
    <property type="molecule type" value="Genomic_DNA"/>
</dbReference>
<organism evidence="1">
    <name type="scientific">Tunturiibacter psychrotolerans</name>
    <dbReference type="NCBI Taxonomy" id="3069686"/>
    <lineage>
        <taxon>Bacteria</taxon>
        <taxon>Pseudomonadati</taxon>
        <taxon>Acidobacteriota</taxon>
        <taxon>Terriglobia</taxon>
        <taxon>Terriglobales</taxon>
        <taxon>Acidobacteriaceae</taxon>
        <taxon>Tunturiibacter</taxon>
    </lineage>
</organism>